<dbReference type="PROSITE" id="PS50090">
    <property type="entry name" value="MYB_LIKE"/>
    <property type="match status" value="2"/>
</dbReference>
<evidence type="ECO:0000313" key="6">
    <source>
        <dbReference type="Proteomes" id="UP000236291"/>
    </source>
</evidence>
<dbReference type="SMART" id="SM00717">
    <property type="entry name" value="SANT"/>
    <property type="match status" value="2"/>
</dbReference>
<dbReference type="Pfam" id="PF23082">
    <property type="entry name" value="Myb_DNA-binding_2"/>
    <property type="match status" value="1"/>
</dbReference>
<dbReference type="EMBL" id="ASHM01073535">
    <property type="protein sequence ID" value="PNX55977.1"/>
    <property type="molecule type" value="Genomic_DNA"/>
</dbReference>
<dbReference type="GO" id="GO:0043022">
    <property type="term" value="F:ribosome binding"/>
    <property type="evidence" value="ECO:0007669"/>
    <property type="project" value="InterPro"/>
</dbReference>
<evidence type="ECO:0000259" key="3">
    <source>
        <dbReference type="PROSITE" id="PS51293"/>
    </source>
</evidence>
<proteinExistence type="predicted"/>
<feature type="non-terminal residue" evidence="5">
    <location>
        <position position="1"/>
    </location>
</feature>
<dbReference type="CDD" id="cd00167">
    <property type="entry name" value="SANT"/>
    <property type="match status" value="2"/>
</dbReference>
<feature type="domain" description="Myb-like" evidence="2">
    <location>
        <begin position="21"/>
        <end position="76"/>
    </location>
</feature>
<evidence type="ECO:0000313" key="4">
    <source>
        <dbReference type="EMBL" id="PNX55977.1"/>
    </source>
</evidence>
<dbReference type="GO" id="GO:0030544">
    <property type="term" value="F:Hsp70 protein binding"/>
    <property type="evidence" value="ECO:0007669"/>
    <property type="project" value="InterPro"/>
</dbReference>
<dbReference type="InterPro" id="IPR009057">
    <property type="entry name" value="Homeodomain-like_sf"/>
</dbReference>
<comment type="caution">
    <text evidence="5">The sequence shown here is derived from an EMBL/GenBank/DDBJ whole genome shotgun (WGS) entry which is preliminary data.</text>
</comment>
<reference evidence="5 6" key="1">
    <citation type="journal article" date="2014" name="Am. J. Bot.">
        <title>Genome assembly and annotation for red clover (Trifolium pratense; Fabaceae).</title>
        <authorList>
            <person name="Istvanek J."/>
            <person name="Jaros M."/>
            <person name="Krenek A."/>
            <person name="Repkova J."/>
        </authorList>
    </citation>
    <scope>NUCLEOTIDE SEQUENCE [LARGE SCALE GENOMIC DNA]</scope>
    <source>
        <strain evidence="6">cv. Tatra</strain>
        <tissue evidence="5">Young leaves</tissue>
    </source>
</reference>
<organism evidence="5 6">
    <name type="scientific">Trifolium pratense</name>
    <name type="common">Red clover</name>
    <dbReference type="NCBI Taxonomy" id="57577"/>
    <lineage>
        <taxon>Eukaryota</taxon>
        <taxon>Viridiplantae</taxon>
        <taxon>Streptophyta</taxon>
        <taxon>Embryophyta</taxon>
        <taxon>Tracheophyta</taxon>
        <taxon>Spermatophyta</taxon>
        <taxon>Magnoliopsida</taxon>
        <taxon>eudicotyledons</taxon>
        <taxon>Gunneridae</taxon>
        <taxon>Pentapetalae</taxon>
        <taxon>rosids</taxon>
        <taxon>fabids</taxon>
        <taxon>Fabales</taxon>
        <taxon>Fabaceae</taxon>
        <taxon>Papilionoideae</taxon>
        <taxon>50 kb inversion clade</taxon>
        <taxon>NPAAA clade</taxon>
        <taxon>Hologalegina</taxon>
        <taxon>IRL clade</taxon>
        <taxon>Trifolieae</taxon>
        <taxon>Trifolium</taxon>
    </lineage>
</organism>
<protein>
    <submittedName>
        <fullName evidence="5">DnaJ subfamily c member 2-like protein</fullName>
    </submittedName>
</protein>
<dbReference type="InterPro" id="IPR044634">
    <property type="entry name" value="Zuotin/DnaJC2"/>
</dbReference>
<evidence type="ECO:0000313" key="5">
    <source>
        <dbReference type="EMBL" id="PNX66830.1"/>
    </source>
</evidence>
<dbReference type="PROSITE" id="PS51293">
    <property type="entry name" value="SANT"/>
    <property type="match status" value="1"/>
</dbReference>
<gene>
    <name evidence="4" type="ORF">L195_g049611</name>
    <name evidence="5" type="ORF">L195_g055302</name>
</gene>
<dbReference type="Pfam" id="PF00249">
    <property type="entry name" value="Myb_DNA-binding"/>
    <property type="match status" value="1"/>
</dbReference>
<dbReference type="Gene3D" id="1.10.10.60">
    <property type="entry name" value="Homeodomain-like"/>
    <property type="match status" value="2"/>
</dbReference>
<dbReference type="SUPFAM" id="SSF46689">
    <property type="entry name" value="Homeodomain-like"/>
    <property type="match status" value="2"/>
</dbReference>
<feature type="domain" description="Myb-like" evidence="2">
    <location>
        <begin position="187"/>
        <end position="233"/>
    </location>
</feature>
<accession>A0A2K3KKM3</accession>
<dbReference type="GO" id="GO:0006450">
    <property type="term" value="P:regulation of translational fidelity"/>
    <property type="evidence" value="ECO:0007669"/>
    <property type="project" value="InterPro"/>
</dbReference>
<dbReference type="ExpressionAtlas" id="A0A2K3KKM3">
    <property type="expression patterns" value="baseline"/>
</dbReference>
<feature type="region of interest" description="Disordered" evidence="1">
    <location>
        <begin position="1"/>
        <end position="29"/>
    </location>
</feature>
<evidence type="ECO:0000259" key="2">
    <source>
        <dbReference type="PROSITE" id="PS50090"/>
    </source>
</evidence>
<dbReference type="AlphaFoldDB" id="A0A2K3KKM3"/>
<dbReference type="InterPro" id="IPR001005">
    <property type="entry name" value="SANT/Myb"/>
</dbReference>
<feature type="domain" description="SANT" evidence="3">
    <location>
        <begin position="182"/>
        <end position="237"/>
    </location>
</feature>
<feature type="region of interest" description="Disordered" evidence="1">
    <location>
        <begin position="115"/>
        <end position="166"/>
    </location>
</feature>
<dbReference type="GO" id="GO:0051083">
    <property type="term" value="P:'de novo' cotranslational protein folding"/>
    <property type="evidence" value="ECO:0007669"/>
    <property type="project" value="InterPro"/>
</dbReference>
<dbReference type="PANTHER" id="PTHR43999:SF1">
    <property type="entry name" value="DNAJ HOMOLOG SUBFAMILY C MEMBER 2"/>
    <property type="match status" value="1"/>
</dbReference>
<dbReference type="PANTHER" id="PTHR43999">
    <property type="entry name" value="DNAJ HOMOLOG SUBFAMILY C MEMBER 2"/>
    <property type="match status" value="1"/>
</dbReference>
<dbReference type="FunFam" id="1.10.10.60:FF:000416">
    <property type="entry name" value="Myb family transcription factor"/>
    <property type="match status" value="1"/>
</dbReference>
<evidence type="ECO:0000256" key="1">
    <source>
        <dbReference type="SAM" id="MobiDB-lite"/>
    </source>
</evidence>
<dbReference type="EMBL" id="ASHM01100230">
    <property type="protein sequence ID" value="PNX66830.1"/>
    <property type="molecule type" value="Genomic_DNA"/>
</dbReference>
<feature type="compositionally biased region" description="Low complexity" evidence="1">
    <location>
        <begin position="123"/>
        <end position="166"/>
    </location>
</feature>
<dbReference type="STRING" id="57577.A0A2K3KKM3"/>
<name>A0A2K3KKM3_TRIPR</name>
<sequence length="243" mass="26474">KSNQQNGTVKANGSSSSLAGYAEKKEKPWTKEEIELLRKGVQKFPKGTSRRWEVVSEYIGTGRSVEEILKATKTVLLQKPDTAKAFDTFLEKRKPAAQSIASPLSTREELEGVSIPATTPENSPAFSTTTTPTTASIPTPVATTKTTPTPVATTKTTPTAPTMTTTTATKNIINSEESQGVSELEVWSAVQERALVQALKTFPKEANQRWERVAAAVPGKTVNQCKKKFAMMKENFRNKKTAV</sequence>
<dbReference type="GO" id="GO:0005829">
    <property type="term" value="C:cytosol"/>
    <property type="evidence" value="ECO:0007669"/>
    <property type="project" value="TreeGrafter"/>
</dbReference>
<dbReference type="Proteomes" id="UP000236291">
    <property type="component" value="Unassembled WGS sequence"/>
</dbReference>
<dbReference type="InterPro" id="IPR017884">
    <property type="entry name" value="SANT_dom"/>
</dbReference>
<feature type="compositionally biased region" description="Polar residues" evidence="1">
    <location>
        <begin position="1"/>
        <end position="18"/>
    </location>
</feature>
<reference evidence="5 6" key="2">
    <citation type="journal article" date="2017" name="Front. Plant Sci.">
        <title>Gene Classification and Mining of Molecular Markers Useful in Red Clover (Trifolium pratense) Breeding.</title>
        <authorList>
            <person name="Istvanek J."/>
            <person name="Dluhosova J."/>
            <person name="Dluhos P."/>
            <person name="Patkova L."/>
            <person name="Nedelnik J."/>
            <person name="Repkova J."/>
        </authorList>
    </citation>
    <scope>NUCLEOTIDE SEQUENCE [LARGE SCALE GENOMIC DNA]</scope>
    <source>
        <strain evidence="6">cv. Tatra</strain>
        <tissue evidence="5">Young leaves</tissue>
    </source>
</reference>